<comment type="subcellular location">
    <subcellularLocation>
        <location evidence="8">Cell membrane</location>
        <topology evidence="8">Single-pass membrane protein</topology>
    </subcellularLocation>
    <subcellularLocation>
        <location evidence="1">Membrane</location>
    </subcellularLocation>
</comment>
<dbReference type="Proteomes" id="UP000532746">
    <property type="component" value="Unassembled WGS sequence"/>
</dbReference>
<protein>
    <recommendedName>
        <fullName evidence="8">Protein translocase subunit SecE</fullName>
    </recommendedName>
</protein>
<organism evidence="9 10">
    <name type="scientific">Hymenobacter luteus</name>
    <dbReference type="NCBI Taxonomy" id="1411122"/>
    <lineage>
        <taxon>Bacteria</taxon>
        <taxon>Pseudomonadati</taxon>
        <taxon>Bacteroidota</taxon>
        <taxon>Cytophagia</taxon>
        <taxon>Cytophagales</taxon>
        <taxon>Hymenobacteraceae</taxon>
        <taxon>Hymenobacter</taxon>
    </lineage>
</organism>
<dbReference type="NCBIfam" id="TIGR00964">
    <property type="entry name" value="secE_bact"/>
    <property type="match status" value="1"/>
</dbReference>
<comment type="subunit">
    <text evidence="8">Component of the Sec protein translocase complex. Heterotrimer consisting of SecY, SecE and SecG subunits. The heterotrimers can form oligomers, although 1 heterotrimer is thought to be able to translocate proteins. Interacts with the ribosome. Interacts with SecDF, and other proteins may be involved. Interacts with SecA.</text>
</comment>
<keyword evidence="6 8" id="KW-0811">Translocation</keyword>
<dbReference type="InterPro" id="IPR005807">
    <property type="entry name" value="SecE_bac"/>
</dbReference>
<comment type="similarity">
    <text evidence="8">Belongs to the SecE/SEC61-gamma family.</text>
</comment>
<dbReference type="GO" id="GO:0006605">
    <property type="term" value="P:protein targeting"/>
    <property type="evidence" value="ECO:0007669"/>
    <property type="project" value="UniProtKB-UniRule"/>
</dbReference>
<feature type="transmembrane region" description="Helical" evidence="8">
    <location>
        <begin position="53"/>
        <end position="74"/>
    </location>
</feature>
<dbReference type="InterPro" id="IPR001901">
    <property type="entry name" value="Translocase_SecE/Sec61-g"/>
</dbReference>
<dbReference type="HAMAP" id="MF_00422">
    <property type="entry name" value="SecE"/>
    <property type="match status" value="1"/>
</dbReference>
<dbReference type="Pfam" id="PF00584">
    <property type="entry name" value="SecE"/>
    <property type="match status" value="1"/>
</dbReference>
<dbReference type="EMBL" id="JACHGG010000001">
    <property type="protein sequence ID" value="MBB6057714.1"/>
    <property type="molecule type" value="Genomic_DNA"/>
</dbReference>
<dbReference type="GO" id="GO:0005886">
    <property type="term" value="C:plasma membrane"/>
    <property type="evidence" value="ECO:0007669"/>
    <property type="project" value="UniProtKB-SubCell"/>
</dbReference>
<evidence type="ECO:0000256" key="5">
    <source>
        <dbReference type="ARBA" id="ARBA00022989"/>
    </source>
</evidence>
<sequence>MPIKTTAASAAVVLTYQTGAITMSKLTNYFRETSEEMRYKVTWPSLEELQKSAGLVLIGSLLFAAVVGLMDVIFNKGLDAFYNSFR</sequence>
<dbReference type="GO" id="GO:0009306">
    <property type="term" value="P:protein secretion"/>
    <property type="evidence" value="ECO:0007669"/>
    <property type="project" value="UniProtKB-UniRule"/>
</dbReference>
<evidence type="ECO:0000256" key="6">
    <source>
        <dbReference type="ARBA" id="ARBA00023010"/>
    </source>
</evidence>
<evidence type="ECO:0000313" key="9">
    <source>
        <dbReference type="EMBL" id="MBB6057714.1"/>
    </source>
</evidence>
<dbReference type="GO" id="GO:0043952">
    <property type="term" value="P:protein transport by the Sec complex"/>
    <property type="evidence" value="ECO:0007669"/>
    <property type="project" value="UniProtKB-UniRule"/>
</dbReference>
<keyword evidence="8" id="KW-1003">Cell membrane</keyword>
<dbReference type="InterPro" id="IPR038379">
    <property type="entry name" value="SecE_sf"/>
</dbReference>
<keyword evidence="3 8" id="KW-0812">Transmembrane</keyword>
<evidence type="ECO:0000256" key="2">
    <source>
        <dbReference type="ARBA" id="ARBA00022448"/>
    </source>
</evidence>
<evidence type="ECO:0000256" key="4">
    <source>
        <dbReference type="ARBA" id="ARBA00022927"/>
    </source>
</evidence>
<keyword evidence="2 8" id="KW-0813">Transport</keyword>
<reference evidence="9 10" key="1">
    <citation type="submission" date="2020-08" db="EMBL/GenBank/DDBJ databases">
        <title>Genomic Encyclopedia of Type Strains, Phase IV (KMG-IV): sequencing the most valuable type-strain genomes for metagenomic binning, comparative biology and taxonomic classification.</title>
        <authorList>
            <person name="Goeker M."/>
        </authorList>
    </citation>
    <scope>NUCLEOTIDE SEQUENCE [LARGE SCALE GENOMIC DNA]</scope>
    <source>
        <strain evidence="9 10">DSM 26718</strain>
    </source>
</reference>
<evidence type="ECO:0000313" key="10">
    <source>
        <dbReference type="Proteomes" id="UP000532746"/>
    </source>
</evidence>
<keyword evidence="10" id="KW-1185">Reference proteome</keyword>
<keyword evidence="5 8" id="KW-1133">Transmembrane helix</keyword>
<dbReference type="GO" id="GO:0065002">
    <property type="term" value="P:intracellular protein transmembrane transport"/>
    <property type="evidence" value="ECO:0007669"/>
    <property type="project" value="UniProtKB-UniRule"/>
</dbReference>
<evidence type="ECO:0000256" key="3">
    <source>
        <dbReference type="ARBA" id="ARBA00022692"/>
    </source>
</evidence>
<comment type="caution">
    <text evidence="9">The sequence shown here is derived from an EMBL/GenBank/DDBJ whole genome shotgun (WGS) entry which is preliminary data.</text>
</comment>
<dbReference type="GO" id="GO:0008320">
    <property type="term" value="F:protein transmembrane transporter activity"/>
    <property type="evidence" value="ECO:0007669"/>
    <property type="project" value="UniProtKB-UniRule"/>
</dbReference>
<evidence type="ECO:0000256" key="7">
    <source>
        <dbReference type="ARBA" id="ARBA00023136"/>
    </source>
</evidence>
<comment type="function">
    <text evidence="8">Essential subunit of the Sec protein translocation channel SecYEG. Clamps together the 2 halves of SecY. May contact the channel plug during translocation.</text>
</comment>
<dbReference type="Gene3D" id="1.20.5.1030">
    <property type="entry name" value="Preprotein translocase secy subunit"/>
    <property type="match status" value="1"/>
</dbReference>
<proteinExistence type="inferred from homology"/>
<accession>A0A7W9W9J4</accession>
<evidence type="ECO:0000256" key="8">
    <source>
        <dbReference type="HAMAP-Rule" id="MF_00422"/>
    </source>
</evidence>
<keyword evidence="7 8" id="KW-0472">Membrane</keyword>
<name>A0A7W9W9J4_9BACT</name>
<gene>
    <name evidence="8" type="primary">secE</name>
    <name evidence="9" type="ORF">HNQ93_000544</name>
</gene>
<dbReference type="RefSeq" id="WP_317171842.1">
    <property type="nucleotide sequence ID" value="NZ_JACHGG010000001.1"/>
</dbReference>
<evidence type="ECO:0000256" key="1">
    <source>
        <dbReference type="ARBA" id="ARBA00004370"/>
    </source>
</evidence>
<dbReference type="AlphaFoldDB" id="A0A7W9W9J4"/>
<keyword evidence="4 8" id="KW-0653">Protein transport</keyword>